<sequence>MMLIEETAVSPAALPLAEFKAHLRLGTGFADDDIQDPVLESFLRAAIAAIEGRTGKVLLEREFSWALHQWRDAAGQALPVAPVSAVLSFSLRNRADEVEVIDPALYRLEQDAHRPLVRPVGTFLPAIGRGAVAEIRFRAGYGAGWPDIPADLAQAVLMLAAHYYEYRHETSLSSGCMPFGVASLIERYRTVRLLGGGAR</sequence>
<evidence type="ECO:0000313" key="1">
    <source>
        <dbReference type="EMBL" id="KGM87146.1"/>
    </source>
</evidence>
<evidence type="ECO:0008006" key="3">
    <source>
        <dbReference type="Google" id="ProtNLM"/>
    </source>
</evidence>
<dbReference type="Proteomes" id="UP000030021">
    <property type="component" value="Unassembled WGS sequence"/>
</dbReference>
<dbReference type="NCBIfam" id="TIGR01560">
    <property type="entry name" value="put_DNA_pack"/>
    <property type="match status" value="1"/>
</dbReference>
<dbReference type="Gene3D" id="1.10.3230.30">
    <property type="entry name" value="Phage gp6-like head-tail connector protein"/>
    <property type="match status" value="1"/>
</dbReference>
<dbReference type="AlphaFoldDB" id="A0A0A0HJL8"/>
<organism evidence="1 2">
    <name type="scientific">Roseovarius mucosus DSM 17069</name>
    <dbReference type="NCBI Taxonomy" id="1288298"/>
    <lineage>
        <taxon>Bacteria</taxon>
        <taxon>Pseudomonadati</taxon>
        <taxon>Pseudomonadota</taxon>
        <taxon>Alphaproteobacteria</taxon>
        <taxon>Rhodobacterales</taxon>
        <taxon>Roseobacteraceae</taxon>
        <taxon>Roseovarius</taxon>
    </lineage>
</organism>
<comment type="caution">
    <text evidence="1">The sequence shown here is derived from an EMBL/GenBank/DDBJ whole genome shotgun (WGS) entry which is preliminary data.</text>
</comment>
<protein>
    <recommendedName>
        <fullName evidence="3">Phage gp6-like head-tail connector protein</fullName>
    </recommendedName>
</protein>
<dbReference type="eggNOG" id="ENOG5032SBG">
    <property type="taxonomic scope" value="Bacteria"/>
</dbReference>
<dbReference type="InterPro" id="IPR011738">
    <property type="entry name" value="Phage_CHP"/>
</dbReference>
<dbReference type="STRING" id="215743.ROSMUCSMR3_00660"/>
<dbReference type="OrthoDB" id="8478788at2"/>
<reference evidence="1 2" key="1">
    <citation type="submission" date="2013-01" db="EMBL/GenBank/DDBJ databases">
        <authorList>
            <person name="Fiebig A."/>
            <person name="Goeker M."/>
            <person name="Klenk H.-P.P."/>
        </authorList>
    </citation>
    <scope>NUCLEOTIDE SEQUENCE [LARGE SCALE GENOMIC DNA]</scope>
    <source>
        <strain evidence="1 2">DSM 17069</strain>
    </source>
</reference>
<dbReference type="HOGENOM" id="CLU_085951_0_0_5"/>
<accession>A0A0A0HJL8</accession>
<evidence type="ECO:0000313" key="2">
    <source>
        <dbReference type="Proteomes" id="UP000030021"/>
    </source>
</evidence>
<name>A0A0A0HJL8_9RHOB</name>
<dbReference type="CDD" id="cd08054">
    <property type="entry name" value="gp6"/>
    <property type="match status" value="1"/>
</dbReference>
<dbReference type="NCBIfam" id="TIGR02215">
    <property type="entry name" value="phage_chp_gp8"/>
    <property type="match status" value="1"/>
</dbReference>
<dbReference type="InterPro" id="IPR006450">
    <property type="entry name" value="Phage_HK97_gp6-like"/>
</dbReference>
<dbReference type="EMBL" id="AONH01000016">
    <property type="protein sequence ID" value="KGM87146.1"/>
    <property type="molecule type" value="Genomic_DNA"/>
</dbReference>
<proteinExistence type="predicted"/>
<dbReference type="PATRIC" id="fig|1288298.3.peg.3459"/>
<dbReference type="RefSeq" id="WP_037269446.1">
    <property type="nucleotide sequence ID" value="NZ_KN293975.1"/>
</dbReference>
<gene>
    <name evidence="1" type="ORF">rosmuc_03449</name>
</gene>